<evidence type="ECO:0000256" key="3">
    <source>
        <dbReference type="ARBA" id="ARBA00022630"/>
    </source>
</evidence>
<dbReference type="PANTHER" id="PTHR11552">
    <property type="entry name" value="GLUCOSE-METHANOL-CHOLINE GMC OXIDOREDUCTASE"/>
    <property type="match status" value="1"/>
</dbReference>
<dbReference type="Proteomes" id="UP000241769">
    <property type="component" value="Unassembled WGS sequence"/>
</dbReference>
<keyword evidence="4" id="KW-0274">FAD</keyword>
<evidence type="ECO:0000313" key="7">
    <source>
        <dbReference type="EMBL" id="PRP77605.1"/>
    </source>
</evidence>
<gene>
    <name evidence="7" type="ORF">PROFUN_00466</name>
</gene>
<comment type="similarity">
    <text evidence="2">Belongs to the GMC oxidoreductase family.</text>
</comment>
<evidence type="ECO:0000256" key="1">
    <source>
        <dbReference type="ARBA" id="ARBA00001974"/>
    </source>
</evidence>
<dbReference type="Pfam" id="PF00732">
    <property type="entry name" value="GMC_oxred_N"/>
    <property type="match status" value="1"/>
</dbReference>
<dbReference type="EMBL" id="MDYQ01000257">
    <property type="protein sequence ID" value="PRP77605.1"/>
    <property type="molecule type" value="Genomic_DNA"/>
</dbReference>
<evidence type="ECO:0000259" key="6">
    <source>
        <dbReference type="PROSITE" id="PS00624"/>
    </source>
</evidence>
<comment type="cofactor">
    <cofactor evidence="1">
        <name>FAD</name>
        <dbReference type="ChEBI" id="CHEBI:57692"/>
    </cofactor>
</comment>
<keyword evidence="3" id="KW-0285">Flavoprotein</keyword>
<dbReference type="InterPro" id="IPR007867">
    <property type="entry name" value="GMC_OxRtase_C"/>
</dbReference>
<dbReference type="AlphaFoldDB" id="A0A2P6N0X5"/>
<evidence type="ECO:0000256" key="5">
    <source>
        <dbReference type="SAM" id="MobiDB-lite"/>
    </source>
</evidence>
<name>A0A2P6N0X5_9EUKA</name>
<dbReference type="PANTHER" id="PTHR11552:SF147">
    <property type="entry name" value="CHOLINE DEHYDROGENASE, MITOCHONDRIAL"/>
    <property type="match status" value="1"/>
</dbReference>
<dbReference type="STRING" id="1890364.A0A2P6N0X5"/>
<dbReference type="Pfam" id="PF05199">
    <property type="entry name" value="GMC_oxred_C"/>
    <property type="match status" value="1"/>
</dbReference>
<comment type="caution">
    <text evidence="7">The sequence shown here is derived from an EMBL/GenBank/DDBJ whole genome shotgun (WGS) entry which is preliminary data.</text>
</comment>
<evidence type="ECO:0000313" key="8">
    <source>
        <dbReference type="Proteomes" id="UP000241769"/>
    </source>
</evidence>
<keyword evidence="8" id="KW-1185">Reference proteome</keyword>
<dbReference type="SUPFAM" id="SSF51905">
    <property type="entry name" value="FAD/NAD(P)-binding domain"/>
    <property type="match status" value="1"/>
</dbReference>
<evidence type="ECO:0000256" key="4">
    <source>
        <dbReference type="ARBA" id="ARBA00022827"/>
    </source>
</evidence>
<dbReference type="InterPro" id="IPR000172">
    <property type="entry name" value="GMC_OxRdtase_N"/>
</dbReference>
<dbReference type="Gene3D" id="3.50.50.60">
    <property type="entry name" value="FAD/NAD(P)-binding domain"/>
    <property type="match status" value="3"/>
</dbReference>
<sequence>MDLEYRKLLNLVNKSPSPKYGVKLITKALHSYIYAIYATTPGSSSSRTIIMAVSRLALFLPLVLFLSLCTLYRDFPAQTISSGRNILSEDNDRKSGPAAPGPPDHAGPKSKDEEFDYVVVGAGPAGSQLAHDLAVNTRSTVLLLEAGQANWDDINFVDWAGWKGVRNSFENNINPSVDNRYAYPTFLAPDRTIYGSRASIGAGRGMGGSSAINTAMFVVGGSYVFDKFWPASWAYNKIKDNVKSVTEWVEPYVGVRRTGPQEAWLKAASNIAARQNAAGVDDYLINRATPGYTPIEPQHSPNTVDYNDVDGVNSVTVFGQLQMFNRVQNSTFARRTFAQDLFPSAVMNRATGRGKGSLSRLQISWGSAVSKIEFKKKGGQQTAESVRYVKDNVGYQVRVKKEIILSAGAFLTPAILQRSGVGNAARLTTLGVKDIVYNNEEVGKNMQNHYGAQMVGVANGNLTDITKYWSEFVSDWVGLGPYRAGAFFGWNKYDPNRPAHQTGASQRVLQTYFTAGVNGPSASSIATFNLSPTASRSFTINNCLVYLNSMGTVEITDPSDPSVMPNIFFQLLPTYTFNSSLSKSSQFAAAAKTEQNIIMTLMAFHQSFSMLQEMNGIIASQGYNFSLSFAMPLHADLEILHAGVERLQYDWYKLLWTWNVDSTTSKEDLSFHRACNNLINSVKSNHYRASHQVGTASIMKVVDDRLRVFGVKGVRVADQSVSPVPAAGNTAFSAFLIGSRAAELIKADN</sequence>
<feature type="region of interest" description="Disordered" evidence="5">
    <location>
        <begin position="86"/>
        <end position="110"/>
    </location>
</feature>
<dbReference type="OrthoDB" id="20088at2759"/>
<accession>A0A2P6N0X5</accession>
<feature type="domain" description="Glucose-methanol-choline oxidoreductase N-terminal" evidence="6">
    <location>
        <begin position="408"/>
        <end position="422"/>
    </location>
</feature>
<dbReference type="GO" id="GO:0050660">
    <property type="term" value="F:flavin adenine dinucleotide binding"/>
    <property type="evidence" value="ECO:0007669"/>
    <property type="project" value="InterPro"/>
</dbReference>
<evidence type="ECO:0000256" key="2">
    <source>
        <dbReference type="ARBA" id="ARBA00010790"/>
    </source>
</evidence>
<protein>
    <submittedName>
        <fullName evidence="7">Putative GMC-type oxidoreductase</fullName>
    </submittedName>
</protein>
<dbReference type="GO" id="GO:0016614">
    <property type="term" value="F:oxidoreductase activity, acting on CH-OH group of donors"/>
    <property type="evidence" value="ECO:0007669"/>
    <property type="project" value="InterPro"/>
</dbReference>
<dbReference type="Gene3D" id="3.30.560.10">
    <property type="entry name" value="Glucose Oxidase, domain 3"/>
    <property type="match status" value="1"/>
</dbReference>
<dbReference type="InParanoid" id="A0A2P6N0X5"/>
<dbReference type="InterPro" id="IPR036188">
    <property type="entry name" value="FAD/NAD-bd_sf"/>
</dbReference>
<proteinExistence type="inferred from homology"/>
<organism evidence="7 8">
    <name type="scientific">Planoprotostelium fungivorum</name>
    <dbReference type="NCBI Taxonomy" id="1890364"/>
    <lineage>
        <taxon>Eukaryota</taxon>
        <taxon>Amoebozoa</taxon>
        <taxon>Evosea</taxon>
        <taxon>Variosea</taxon>
        <taxon>Cavosteliida</taxon>
        <taxon>Cavosteliaceae</taxon>
        <taxon>Planoprotostelium</taxon>
    </lineage>
</organism>
<reference evidence="7 8" key="1">
    <citation type="journal article" date="2018" name="Genome Biol. Evol.">
        <title>Multiple Roots of Fruiting Body Formation in Amoebozoa.</title>
        <authorList>
            <person name="Hillmann F."/>
            <person name="Forbes G."/>
            <person name="Novohradska S."/>
            <person name="Ferling I."/>
            <person name="Riege K."/>
            <person name="Groth M."/>
            <person name="Westermann M."/>
            <person name="Marz M."/>
            <person name="Spaller T."/>
            <person name="Winckler T."/>
            <person name="Schaap P."/>
            <person name="Glockner G."/>
        </authorList>
    </citation>
    <scope>NUCLEOTIDE SEQUENCE [LARGE SCALE GENOMIC DNA]</scope>
    <source>
        <strain evidence="7 8">Jena</strain>
    </source>
</reference>
<dbReference type="PROSITE" id="PS00624">
    <property type="entry name" value="GMC_OXRED_2"/>
    <property type="match status" value="1"/>
</dbReference>
<dbReference type="InterPro" id="IPR012132">
    <property type="entry name" value="GMC_OxRdtase"/>
</dbReference>